<comment type="caution">
    <text evidence="7">The sequence shown here is derived from an EMBL/GenBank/DDBJ whole genome shotgun (WGS) entry which is preliminary data.</text>
</comment>
<dbReference type="GO" id="GO:0120009">
    <property type="term" value="P:intermembrane lipid transfer"/>
    <property type="evidence" value="ECO:0007669"/>
    <property type="project" value="UniProtKB-ARBA"/>
</dbReference>
<gene>
    <name evidence="7" type="ORF">RS030_193014</name>
</gene>
<sequence>MSNIKSNDNELENIGLGLCNLTNEKLVDGKALNCFKKGINTEKKKRSYRFLNVYRHTKRYEKIRANSQSEFHMIQLENKSLSNGTYIENEKPIIEGWLQKWTNILNTWKPRYFQVFPGFLCYIKGSKVKKKFLLNHETCFIDPSNDTLRISIKYPNDSDSDLHLRAFSFESKLVWANALLYSMSIGIPTYNDSNSPLNPTTIFSPVSELTTDETISFLPTLLYELIKTRNLLLDEISERKKRKYLRNTVSKYFDKFIGTVFDITYKKLYLSNLRENDIYSTLLKSINLNRSDFSGDNLSTNTFFNSQEETFYDAHSDVESIYSGKSERMYKHSANFPKENDCPSCFWNINKYTYRKSLPFFQQKPRFSLWGSIKESITKDISRITIPIQFNEPTSLLQRLAEDFMYLSIIENASFLNHSIDRLREVTIFSITPYASSVGRVYKPFNPLLGETFEFSHRGFRFIAEQVGHHPPVTAFYVEHHPAVLDAEVPKLGHDNKPLYSVWGQVGNKSRFTGQSLELSVLGSVNIKINEKNDHFSFNRPKLLIHNIIFGKIWLEIVGISTIVNHSTSEFSLIEYQKSGWFSNDLFNIKGIVFNKYGVPVYKIGGKWDSNIWYETCKNNYSFFREYLKFRGIEIEKRPEYTKGSSNGNSLSGDFQDFYSSFVHQTSFYTYALSNWDKIETMTNTRKSVWSPEAKPSQSDKYFGFSDMSFELNEISPQYDKHVPGVVMPSTDSRYRPDQRAYESGCIEWAIKEKRRLEEKQRANAKQRINGEADYSPKWFYKEFSDSTEKYTWKFNHKYWMHKDRNIEFSDLPNIF</sequence>
<dbReference type="GO" id="GO:0016020">
    <property type="term" value="C:membrane"/>
    <property type="evidence" value="ECO:0007669"/>
    <property type="project" value="TreeGrafter"/>
</dbReference>
<evidence type="ECO:0000256" key="5">
    <source>
        <dbReference type="ARBA" id="ARBA00023121"/>
    </source>
</evidence>
<evidence type="ECO:0000256" key="4">
    <source>
        <dbReference type="ARBA" id="ARBA00023055"/>
    </source>
</evidence>
<dbReference type="AlphaFoldDB" id="A0AAV9Y007"/>
<dbReference type="SMART" id="SM00233">
    <property type="entry name" value="PH"/>
    <property type="match status" value="1"/>
</dbReference>
<accession>A0AAV9Y007</accession>
<evidence type="ECO:0000259" key="6">
    <source>
        <dbReference type="PROSITE" id="PS50003"/>
    </source>
</evidence>
<evidence type="ECO:0000256" key="1">
    <source>
        <dbReference type="ARBA" id="ARBA00008842"/>
    </source>
</evidence>
<keyword evidence="5" id="KW-0446">Lipid-binding</keyword>
<organism evidence="7 8">
    <name type="scientific">Cryptosporidium xiaoi</name>
    <dbReference type="NCBI Taxonomy" id="659607"/>
    <lineage>
        <taxon>Eukaryota</taxon>
        <taxon>Sar</taxon>
        <taxon>Alveolata</taxon>
        <taxon>Apicomplexa</taxon>
        <taxon>Conoidasida</taxon>
        <taxon>Coccidia</taxon>
        <taxon>Eucoccidiorida</taxon>
        <taxon>Eimeriorina</taxon>
        <taxon>Cryptosporidiidae</taxon>
        <taxon>Cryptosporidium</taxon>
    </lineage>
</organism>
<dbReference type="PANTHER" id="PTHR10972:SF205">
    <property type="entry name" value="OXYSTEROL-BINDING PROTEIN 1"/>
    <property type="match status" value="1"/>
</dbReference>
<keyword evidence="4" id="KW-0445">Lipid transport</keyword>
<keyword evidence="3" id="KW-0597">Phosphoprotein</keyword>
<protein>
    <recommendedName>
        <fullName evidence="6">PH domain-containing protein</fullName>
    </recommendedName>
</protein>
<reference evidence="7 8" key="1">
    <citation type="submission" date="2023-10" db="EMBL/GenBank/DDBJ databases">
        <title>Comparative genomics analysis reveals potential genetic determinants of host preference in Cryptosporidium xiaoi.</title>
        <authorList>
            <person name="Xiao L."/>
            <person name="Li J."/>
        </authorList>
    </citation>
    <scope>NUCLEOTIDE SEQUENCE [LARGE SCALE GENOMIC DNA]</scope>
    <source>
        <strain evidence="7 8">52996</strain>
    </source>
</reference>
<dbReference type="InterPro" id="IPR037239">
    <property type="entry name" value="OSBP_sf"/>
</dbReference>
<dbReference type="PANTHER" id="PTHR10972">
    <property type="entry name" value="OXYSTEROL-BINDING PROTEIN-RELATED"/>
    <property type="match status" value="1"/>
</dbReference>
<dbReference type="InterPro" id="IPR001849">
    <property type="entry name" value="PH_domain"/>
</dbReference>
<evidence type="ECO:0000256" key="2">
    <source>
        <dbReference type="ARBA" id="ARBA00022448"/>
    </source>
</evidence>
<dbReference type="Gene3D" id="2.30.29.30">
    <property type="entry name" value="Pleckstrin-homology domain (PH domain)/Phosphotyrosine-binding domain (PTB)"/>
    <property type="match status" value="1"/>
</dbReference>
<dbReference type="SUPFAM" id="SSF144000">
    <property type="entry name" value="Oxysterol-binding protein-like"/>
    <property type="match status" value="1"/>
</dbReference>
<dbReference type="Pfam" id="PF00169">
    <property type="entry name" value="PH"/>
    <property type="match status" value="1"/>
</dbReference>
<proteinExistence type="inferred from homology"/>
<comment type="similarity">
    <text evidence="1">Belongs to the OSBP family.</text>
</comment>
<dbReference type="InterPro" id="IPR011993">
    <property type="entry name" value="PH-like_dom_sf"/>
</dbReference>
<dbReference type="Gene3D" id="3.30.70.3490">
    <property type="match status" value="1"/>
</dbReference>
<dbReference type="EMBL" id="JAWDEY010000010">
    <property type="protein sequence ID" value="KAK6589810.1"/>
    <property type="molecule type" value="Genomic_DNA"/>
</dbReference>
<keyword evidence="2" id="KW-0813">Transport</keyword>
<dbReference type="Gene3D" id="2.40.160.120">
    <property type="match status" value="1"/>
</dbReference>
<evidence type="ECO:0000313" key="7">
    <source>
        <dbReference type="EMBL" id="KAK6589810.1"/>
    </source>
</evidence>
<dbReference type="Proteomes" id="UP001311799">
    <property type="component" value="Unassembled WGS sequence"/>
</dbReference>
<dbReference type="InterPro" id="IPR000648">
    <property type="entry name" value="Oxysterol-bd"/>
</dbReference>
<evidence type="ECO:0000313" key="8">
    <source>
        <dbReference type="Proteomes" id="UP001311799"/>
    </source>
</evidence>
<feature type="domain" description="PH" evidence="6">
    <location>
        <begin position="91"/>
        <end position="184"/>
    </location>
</feature>
<dbReference type="GO" id="GO:0005829">
    <property type="term" value="C:cytosol"/>
    <property type="evidence" value="ECO:0007669"/>
    <property type="project" value="TreeGrafter"/>
</dbReference>
<evidence type="ECO:0000256" key="3">
    <source>
        <dbReference type="ARBA" id="ARBA00022553"/>
    </source>
</evidence>
<keyword evidence="8" id="KW-1185">Reference proteome</keyword>
<dbReference type="FunFam" id="2.40.160.120:FF:000001">
    <property type="entry name" value="Oxysterol-binding protein"/>
    <property type="match status" value="1"/>
</dbReference>
<dbReference type="SUPFAM" id="SSF50729">
    <property type="entry name" value="PH domain-like"/>
    <property type="match status" value="1"/>
</dbReference>
<dbReference type="GO" id="GO:0032934">
    <property type="term" value="F:sterol binding"/>
    <property type="evidence" value="ECO:0007669"/>
    <property type="project" value="TreeGrafter"/>
</dbReference>
<name>A0AAV9Y007_9CRYT</name>
<dbReference type="Pfam" id="PF01237">
    <property type="entry name" value="Oxysterol_BP"/>
    <property type="match status" value="1"/>
</dbReference>
<dbReference type="PROSITE" id="PS50003">
    <property type="entry name" value="PH_DOMAIN"/>
    <property type="match status" value="1"/>
</dbReference>